<evidence type="ECO:0000256" key="8">
    <source>
        <dbReference type="RuleBase" id="RU004070"/>
    </source>
</evidence>
<reference evidence="10" key="1">
    <citation type="submission" date="2022-07" db="EMBL/GenBank/DDBJ databases">
        <title>Phylogenomic reconstructions and comparative analyses of Kickxellomycotina fungi.</title>
        <authorList>
            <person name="Reynolds N.K."/>
            <person name="Stajich J.E."/>
            <person name="Barry K."/>
            <person name="Grigoriev I.V."/>
            <person name="Crous P."/>
            <person name="Smith M.E."/>
        </authorList>
    </citation>
    <scope>NUCLEOTIDE SEQUENCE</scope>
    <source>
        <strain evidence="10">RSA 476</strain>
    </source>
</reference>
<dbReference type="InterPro" id="IPR031327">
    <property type="entry name" value="MCM"/>
</dbReference>
<evidence type="ECO:0000256" key="2">
    <source>
        <dbReference type="ARBA" id="ARBA00022705"/>
    </source>
</evidence>
<dbReference type="InterPro" id="IPR033762">
    <property type="entry name" value="MCM_OB"/>
</dbReference>
<keyword evidence="11" id="KW-1185">Reference proteome</keyword>
<dbReference type="Pfam" id="PF14551">
    <property type="entry name" value="MCM_N"/>
    <property type="match status" value="1"/>
</dbReference>
<comment type="caution">
    <text evidence="10">The sequence shown here is derived from an EMBL/GenBank/DDBJ whole genome shotgun (WGS) entry which is preliminary data.</text>
</comment>
<keyword evidence="4 10" id="KW-0378">Hydrolase</keyword>
<dbReference type="SUPFAM" id="SSF50249">
    <property type="entry name" value="Nucleic acid-binding proteins"/>
    <property type="match status" value="1"/>
</dbReference>
<keyword evidence="5 10" id="KW-0347">Helicase</keyword>
<dbReference type="Gene3D" id="2.20.28.10">
    <property type="match status" value="1"/>
</dbReference>
<gene>
    <name evidence="10" type="primary">MCM9</name>
    <name evidence="10" type="ORF">GGH94_004427</name>
</gene>
<feature type="domain" description="MCM C-terminal AAA(+) ATPase" evidence="9">
    <location>
        <begin position="307"/>
        <end position="510"/>
    </location>
</feature>
<dbReference type="GO" id="GO:0000724">
    <property type="term" value="P:double-strand break repair via homologous recombination"/>
    <property type="evidence" value="ECO:0007669"/>
    <property type="project" value="TreeGrafter"/>
</dbReference>
<evidence type="ECO:0000256" key="1">
    <source>
        <dbReference type="ARBA" id="ARBA00012551"/>
    </source>
</evidence>
<dbReference type="InterPro" id="IPR001208">
    <property type="entry name" value="MCM_dom"/>
</dbReference>
<organism evidence="10 11">
    <name type="scientific">Coemansia aciculifera</name>
    <dbReference type="NCBI Taxonomy" id="417176"/>
    <lineage>
        <taxon>Eukaryota</taxon>
        <taxon>Fungi</taxon>
        <taxon>Fungi incertae sedis</taxon>
        <taxon>Zoopagomycota</taxon>
        <taxon>Kickxellomycotina</taxon>
        <taxon>Kickxellomycetes</taxon>
        <taxon>Kickxellales</taxon>
        <taxon>Kickxellaceae</taxon>
        <taxon>Coemansia</taxon>
    </lineage>
</organism>
<dbReference type="Pfam" id="PF17207">
    <property type="entry name" value="MCM_OB"/>
    <property type="match status" value="1"/>
</dbReference>
<dbReference type="InterPro" id="IPR041562">
    <property type="entry name" value="MCM_lid"/>
</dbReference>
<dbReference type="GO" id="GO:0042555">
    <property type="term" value="C:MCM complex"/>
    <property type="evidence" value="ECO:0007669"/>
    <property type="project" value="UniProtKB-ARBA"/>
</dbReference>
<name>A0A9W8ILW9_9FUNG</name>
<dbReference type="EMBL" id="JANBUY010000181">
    <property type="protein sequence ID" value="KAJ2862196.1"/>
    <property type="molecule type" value="Genomic_DNA"/>
</dbReference>
<dbReference type="PANTHER" id="PTHR11630">
    <property type="entry name" value="DNA REPLICATION LICENSING FACTOR MCM FAMILY MEMBER"/>
    <property type="match status" value="1"/>
</dbReference>
<dbReference type="Gene3D" id="2.40.50.140">
    <property type="entry name" value="Nucleic acid-binding proteins"/>
    <property type="match status" value="1"/>
</dbReference>
<dbReference type="GO" id="GO:0005524">
    <property type="term" value="F:ATP binding"/>
    <property type="evidence" value="ECO:0007669"/>
    <property type="project" value="UniProtKB-KW"/>
</dbReference>
<dbReference type="GO" id="GO:0005656">
    <property type="term" value="C:nuclear pre-replicative complex"/>
    <property type="evidence" value="ECO:0007669"/>
    <property type="project" value="UniProtKB-ARBA"/>
</dbReference>
<comment type="similarity">
    <text evidence="8">Belongs to the MCM family.</text>
</comment>
<dbReference type="SMART" id="SM00350">
    <property type="entry name" value="MCM"/>
    <property type="match status" value="1"/>
</dbReference>
<evidence type="ECO:0000256" key="3">
    <source>
        <dbReference type="ARBA" id="ARBA00022741"/>
    </source>
</evidence>
<dbReference type="GO" id="GO:0003697">
    <property type="term" value="F:single-stranded DNA binding"/>
    <property type="evidence" value="ECO:0007669"/>
    <property type="project" value="TreeGrafter"/>
</dbReference>
<dbReference type="Pfam" id="PF17855">
    <property type="entry name" value="MCM_lid"/>
    <property type="match status" value="1"/>
</dbReference>
<dbReference type="SUPFAM" id="SSF52540">
    <property type="entry name" value="P-loop containing nucleoside triphosphate hydrolases"/>
    <property type="match status" value="1"/>
</dbReference>
<dbReference type="PRINTS" id="PR01657">
    <property type="entry name" value="MCMFAMILY"/>
</dbReference>
<sequence>MSNAVVDNVENDDTNTTVGAMQLFLESCYGSEIESLLLHDESTRTLAVDFGKVIEFNVELAQAILDRSTVCLPLFNVALVSALRKLAGATKSAVDQAQVRVEHLPNHPALQRTKMPGSGDVGRLLTISGTVIRTGMVKMMETQKRYACLKCRGTFVVRAELEQYNYIPKPVRCFAPGEDFCNSNSFAPVEGLDALEARLCCTDYQEIKIQEQVGRLALGTIPRSIVVILEGDLVDIAKSGDSALVTGTLVWRWRATNGGERPDIALALHATSISAGTSGGSLISITDDFKQGFRAFWQAHASAPMRGRDIVVASMCPQVYGLFYIKLAVLLILIGGVARADPSGLRVRGEAHLLLVGDPGTAKSQFLKYAAKLIPRSVLTTGIGSTSAGLTVTAVRDGAEWQLEAGALVLADRGICCIDEFGSIRDSEKGTVLEAMEQQSISVAKAGIVCKLNARCSVLAAMNPKSKYDLDSSLAINTALSSPLLSRFDLILVMLDTPNEMWDDRVSSFILEGQSIEDRPVWPFDELQAYIAYVKASIRPVSTPASERVLTRYYQLQRQRDSANASRTTIRLLESLIRLSQAHARLMLRDKVLVQDAVMAVVLMETTMLSASILGTTNDALRTTFPEDSQKFYQELETLVLQRLDLQ</sequence>
<dbReference type="PANTHER" id="PTHR11630:SF48">
    <property type="entry name" value="DNA HELICASE MCM9"/>
    <property type="match status" value="1"/>
</dbReference>
<keyword evidence="2" id="KW-0235">DNA replication</keyword>
<proteinExistence type="inferred from homology"/>
<dbReference type="InterPro" id="IPR003593">
    <property type="entry name" value="AAA+_ATPase"/>
</dbReference>
<dbReference type="InterPro" id="IPR027417">
    <property type="entry name" value="P-loop_NTPase"/>
</dbReference>
<keyword evidence="6 8" id="KW-0067">ATP-binding</keyword>
<evidence type="ECO:0000313" key="11">
    <source>
        <dbReference type="Proteomes" id="UP001140074"/>
    </source>
</evidence>
<dbReference type="Gene3D" id="3.30.1640.10">
    <property type="entry name" value="mini-chromosome maintenance (MCM) complex, chain A, domain 1"/>
    <property type="match status" value="1"/>
</dbReference>
<dbReference type="Proteomes" id="UP001140074">
    <property type="component" value="Unassembled WGS sequence"/>
</dbReference>
<dbReference type="Gene3D" id="3.40.50.300">
    <property type="entry name" value="P-loop containing nucleotide triphosphate hydrolases"/>
    <property type="match status" value="1"/>
</dbReference>
<dbReference type="AlphaFoldDB" id="A0A9W8ILW9"/>
<dbReference type="Pfam" id="PF00493">
    <property type="entry name" value="MCM"/>
    <property type="match status" value="1"/>
</dbReference>
<keyword evidence="3 8" id="KW-0547">Nucleotide-binding</keyword>
<evidence type="ECO:0000256" key="6">
    <source>
        <dbReference type="ARBA" id="ARBA00022840"/>
    </source>
</evidence>
<dbReference type="GO" id="GO:0017116">
    <property type="term" value="F:single-stranded DNA helicase activity"/>
    <property type="evidence" value="ECO:0007669"/>
    <property type="project" value="TreeGrafter"/>
</dbReference>
<evidence type="ECO:0000256" key="5">
    <source>
        <dbReference type="ARBA" id="ARBA00022806"/>
    </source>
</evidence>
<keyword evidence="7 8" id="KW-0238">DNA-binding</keyword>
<protein>
    <recommendedName>
        <fullName evidence="1">DNA helicase</fullName>
        <ecNumber evidence="1">3.6.4.12</ecNumber>
    </recommendedName>
</protein>
<accession>A0A9W8ILW9</accession>
<dbReference type="GO" id="GO:0043596">
    <property type="term" value="C:nuclear replication fork"/>
    <property type="evidence" value="ECO:0007669"/>
    <property type="project" value="UniProtKB-ARBA"/>
</dbReference>
<dbReference type="FunFam" id="3.40.50.300:FF:000671">
    <property type="entry name" value="DNA helicase MCM9 isoform X1"/>
    <property type="match status" value="1"/>
</dbReference>
<evidence type="ECO:0000256" key="7">
    <source>
        <dbReference type="ARBA" id="ARBA00023125"/>
    </source>
</evidence>
<dbReference type="SMART" id="SM00382">
    <property type="entry name" value="AAA"/>
    <property type="match status" value="1"/>
</dbReference>
<evidence type="ECO:0000256" key="4">
    <source>
        <dbReference type="ARBA" id="ARBA00022801"/>
    </source>
</evidence>
<dbReference type="GO" id="GO:0006279">
    <property type="term" value="P:premeiotic DNA replication"/>
    <property type="evidence" value="ECO:0007669"/>
    <property type="project" value="UniProtKB-ARBA"/>
</dbReference>
<dbReference type="GO" id="GO:0016787">
    <property type="term" value="F:hydrolase activity"/>
    <property type="evidence" value="ECO:0007669"/>
    <property type="project" value="UniProtKB-KW"/>
</dbReference>
<dbReference type="InterPro" id="IPR027925">
    <property type="entry name" value="MCM_N"/>
</dbReference>
<dbReference type="GO" id="GO:0031261">
    <property type="term" value="C:DNA replication preinitiation complex"/>
    <property type="evidence" value="ECO:0007669"/>
    <property type="project" value="UniProtKB-ARBA"/>
</dbReference>
<evidence type="ECO:0000313" key="10">
    <source>
        <dbReference type="EMBL" id="KAJ2862196.1"/>
    </source>
</evidence>
<evidence type="ECO:0000259" key="9">
    <source>
        <dbReference type="PROSITE" id="PS50051"/>
    </source>
</evidence>
<dbReference type="PROSITE" id="PS50051">
    <property type="entry name" value="MCM_2"/>
    <property type="match status" value="1"/>
</dbReference>
<dbReference type="InterPro" id="IPR012340">
    <property type="entry name" value="NA-bd_OB-fold"/>
</dbReference>
<dbReference type="EC" id="3.6.4.12" evidence="1"/>